<gene>
    <name evidence="1" type="ORF">B0H15DRAFT_831222</name>
</gene>
<name>A0AAD6UCH6_9AGAR</name>
<dbReference type="Proteomes" id="UP001222325">
    <property type="component" value="Unassembled WGS sequence"/>
</dbReference>
<keyword evidence="2" id="KW-1185">Reference proteome</keyword>
<proteinExistence type="predicted"/>
<reference evidence="1" key="1">
    <citation type="submission" date="2023-03" db="EMBL/GenBank/DDBJ databases">
        <title>Massive genome expansion in bonnet fungi (Mycena s.s.) driven by repeated elements and novel gene families across ecological guilds.</title>
        <authorList>
            <consortium name="Lawrence Berkeley National Laboratory"/>
            <person name="Harder C.B."/>
            <person name="Miyauchi S."/>
            <person name="Viragh M."/>
            <person name="Kuo A."/>
            <person name="Thoen E."/>
            <person name="Andreopoulos B."/>
            <person name="Lu D."/>
            <person name="Skrede I."/>
            <person name="Drula E."/>
            <person name="Henrissat B."/>
            <person name="Morin E."/>
            <person name="Kohler A."/>
            <person name="Barry K."/>
            <person name="LaButti K."/>
            <person name="Morin E."/>
            <person name="Salamov A."/>
            <person name="Lipzen A."/>
            <person name="Mereny Z."/>
            <person name="Hegedus B."/>
            <person name="Baldrian P."/>
            <person name="Stursova M."/>
            <person name="Weitz H."/>
            <person name="Taylor A."/>
            <person name="Grigoriev I.V."/>
            <person name="Nagy L.G."/>
            <person name="Martin F."/>
            <person name="Kauserud H."/>
        </authorList>
    </citation>
    <scope>NUCLEOTIDE SEQUENCE</scope>
    <source>
        <strain evidence="1">CBHHK173m</strain>
    </source>
</reference>
<comment type="caution">
    <text evidence="1">The sequence shown here is derived from an EMBL/GenBank/DDBJ whole genome shotgun (WGS) entry which is preliminary data.</text>
</comment>
<dbReference type="EMBL" id="JARJCN010000015">
    <property type="protein sequence ID" value="KAJ7093916.1"/>
    <property type="molecule type" value="Genomic_DNA"/>
</dbReference>
<dbReference type="AlphaFoldDB" id="A0AAD6UCH6"/>
<accession>A0AAD6UCH6</accession>
<organism evidence="1 2">
    <name type="scientific">Mycena belliarum</name>
    <dbReference type="NCBI Taxonomy" id="1033014"/>
    <lineage>
        <taxon>Eukaryota</taxon>
        <taxon>Fungi</taxon>
        <taxon>Dikarya</taxon>
        <taxon>Basidiomycota</taxon>
        <taxon>Agaricomycotina</taxon>
        <taxon>Agaricomycetes</taxon>
        <taxon>Agaricomycetidae</taxon>
        <taxon>Agaricales</taxon>
        <taxon>Marasmiineae</taxon>
        <taxon>Mycenaceae</taxon>
        <taxon>Mycena</taxon>
    </lineage>
</organism>
<evidence type="ECO:0000313" key="2">
    <source>
        <dbReference type="Proteomes" id="UP001222325"/>
    </source>
</evidence>
<protein>
    <submittedName>
        <fullName evidence="1">Uncharacterized protein</fullName>
    </submittedName>
</protein>
<sequence length="215" mass="23844">MQSPSFLAKEEAFDALCHHFSLVKALLPPNTPLQATFDMQMSAPASRTATHVLAVVPPDGNPNVPPLMFPVDAHLYHECFERADFLPPLGPRPVPHLAAGAQLPTVTLPVIPVNVPHGISIPLVLLFGLGLETNLNHLAARLLPPDVIGEFPNAAAMSTVMSRYKESQFDWYFQYNQGMWKNILALAPRNTALVEHVQTAYKVVVDARRMRSRRW</sequence>
<evidence type="ECO:0000313" key="1">
    <source>
        <dbReference type="EMBL" id="KAJ7093916.1"/>
    </source>
</evidence>